<keyword evidence="5 10" id="KW-0472">Membrane</keyword>
<evidence type="ECO:0000256" key="2">
    <source>
        <dbReference type="ARBA" id="ARBA00022475"/>
    </source>
</evidence>
<evidence type="ECO:0000256" key="1">
    <source>
        <dbReference type="ARBA" id="ARBA00004651"/>
    </source>
</evidence>
<evidence type="ECO:0000256" key="5">
    <source>
        <dbReference type="ARBA" id="ARBA00023136"/>
    </source>
</evidence>
<comment type="similarity">
    <text evidence="7 10">Belongs to the fluoride channel Fluc/FEX (TC 1.A.43) family.</text>
</comment>
<feature type="transmembrane region" description="Helical" evidence="10">
    <location>
        <begin position="117"/>
        <end position="140"/>
    </location>
</feature>
<protein>
    <recommendedName>
        <fullName evidence="10">Fluoride-specific ion channel FluC</fullName>
    </recommendedName>
</protein>
<evidence type="ECO:0000256" key="9">
    <source>
        <dbReference type="ARBA" id="ARBA00049940"/>
    </source>
</evidence>
<dbReference type="Proteomes" id="UP000501387">
    <property type="component" value="Chromosome"/>
</dbReference>
<feature type="binding site" evidence="10">
    <location>
        <position position="100"/>
    </location>
    <ligand>
        <name>Na(+)</name>
        <dbReference type="ChEBI" id="CHEBI:29101"/>
        <note>structural</note>
    </ligand>
</feature>
<dbReference type="HAMAP" id="MF_00454">
    <property type="entry name" value="FluC"/>
    <property type="match status" value="1"/>
</dbReference>
<dbReference type="GO" id="GO:0046872">
    <property type="term" value="F:metal ion binding"/>
    <property type="evidence" value="ECO:0007669"/>
    <property type="project" value="UniProtKB-KW"/>
</dbReference>
<feature type="transmembrane region" description="Helical" evidence="10">
    <location>
        <begin position="87"/>
        <end position="105"/>
    </location>
</feature>
<keyword evidence="12" id="KW-1185">Reference proteome</keyword>
<dbReference type="PANTHER" id="PTHR28259:SF1">
    <property type="entry name" value="FLUORIDE EXPORT PROTEIN 1-RELATED"/>
    <property type="match status" value="1"/>
</dbReference>
<evidence type="ECO:0000256" key="8">
    <source>
        <dbReference type="ARBA" id="ARBA00035585"/>
    </source>
</evidence>
<organism evidence="11 12">
    <name type="scientific">Leucobacter insecticola</name>
    <dbReference type="NCBI Taxonomy" id="2714934"/>
    <lineage>
        <taxon>Bacteria</taxon>
        <taxon>Bacillati</taxon>
        <taxon>Actinomycetota</taxon>
        <taxon>Actinomycetes</taxon>
        <taxon>Micrococcales</taxon>
        <taxon>Microbacteriaceae</taxon>
        <taxon>Leucobacter</taxon>
    </lineage>
</organism>
<dbReference type="Pfam" id="PF02537">
    <property type="entry name" value="CRCB"/>
    <property type="match status" value="1"/>
</dbReference>
<evidence type="ECO:0000313" key="11">
    <source>
        <dbReference type="EMBL" id="QIM16440.1"/>
    </source>
</evidence>
<dbReference type="RefSeq" id="WP_166323463.1">
    <property type="nucleotide sequence ID" value="NZ_CP049934.1"/>
</dbReference>
<feature type="binding site" evidence="10">
    <location>
        <position position="97"/>
    </location>
    <ligand>
        <name>Na(+)</name>
        <dbReference type="ChEBI" id="CHEBI:29101"/>
        <note>structural</note>
    </ligand>
</feature>
<name>A0A6G8FJ11_9MICO</name>
<comment type="subcellular location">
    <subcellularLocation>
        <location evidence="1 10">Cell membrane</location>
        <topology evidence="1 10">Multi-pass membrane protein</topology>
    </subcellularLocation>
</comment>
<proteinExistence type="inferred from homology"/>
<comment type="catalytic activity">
    <reaction evidence="8">
        <text>fluoride(in) = fluoride(out)</text>
        <dbReference type="Rhea" id="RHEA:76159"/>
        <dbReference type="ChEBI" id="CHEBI:17051"/>
    </reaction>
    <physiologicalReaction direction="left-to-right" evidence="8">
        <dbReference type="Rhea" id="RHEA:76160"/>
    </physiologicalReaction>
</comment>
<dbReference type="InterPro" id="IPR003691">
    <property type="entry name" value="FluC"/>
</dbReference>
<dbReference type="GO" id="GO:0005886">
    <property type="term" value="C:plasma membrane"/>
    <property type="evidence" value="ECO:0007669"/>
    <property type="project" value="UniProtKB-SubCell"/>
</dbReference>
<evidence type="ECO:0000256" key="3">
    <source>
        <dbReference type="ARBA" id="ARBA00022692"/>
    </source>
</evidence>
<accession>A0A6G8FJ11</accession>
<evidence type="ECO:0000256" key="7">
    <source>
        <dbReference type="ARBA" id="ARBA00035120"/>
    </source>
</evidence>
<evidence type="ECO:0000256" key="6">
    <source>
        <dbReference type="ARBA" id="ARBA00023303"/>
    </source>
</evidence>
<dbReference type="KEGG" id="lins:G7067_08435"/>
<evidence type="ECO:0000313" key="12">
    <source>
        <dbReference type="Proteomes" id="UP000501387"/>
    </source>
</evidence>
<keyword evidence="10" id="KW-0813">Transport</keyword>
<evidence type="ECO:0000256" key="10">
    <source>
        <dbReference type="HAMAP-Rule" id="MF_00454"/>
    </source>
</evidence>
<reference evidence="11 12" key="1">
    <citation type="submission" date="2020-03" db="EMBL/GenBank/DDBJ databases">
        <title>Leucobacter sp. nov., isolated from beetles.</title>
        <authorList>
            <person name="Hyun D.-W."/>
            <person name="Bae J.-W."/>
        </authorList>
    </citation>
    <scope>NUCLEOTIDE SEQUENCE [LARGE SCALE GENOMIC DNA]</scope>
    <source>
        <strain evidence="11 12">HDW9B</strain>
    </source>
</reference>
<comment type="activity regulation">
    <text evidence="10">Na(+) is not transported, but it plays an essential structural role and its presence is essential for fluoride channel function.</text>
</comment>
<keyword evidence="3 10" id="KW-0812">Transmembrane</keyword>
<dbReference type="GO" id="GO:0062054">
    <property type="term" value="F:fluoride channel activity"/>
    <property type="evidence" value="ECO:0007669"/>
    <property type="project" value="UniProtKB-UniRule"/>
</dbReference>
<gene>
    <name evidence="10" type="primary">fluC</name>
    <name evidence="10" type="synonym">crcB</name>
    <name evidence="11" type="ORF">G7067_08435</name>
</gene>
<sequence length="153" mass="15492">MGITGANEAPAGANAVARFVLLAEFGWVILGGTVGTLARYALNRLIGEVAGVPLGILVINVSGAFVLGVLLESLALRGSDTGGSRRLRLLLGTGVIGGFTTYSLLAADIAAMLLHGYLLLGAAYGIVTVVAGVLASWAGVIGARAFRGRVQDE</sequence>
<feature type="transmembrane region" description="Helical" evidence="10">
    <location>
        <begin position="21"/>
        <end position="42"/>
    </location>
</feature>
<dbReference type="EMBL" id="CP049934">
    <property type="protein sequence ID" value="QIM16440.1"/>
    <property type="molecule type" value="Genomic_DNA"/>
</dbReference>
<keyword evidence="2 10" id="KW-1003">Cell membrane</keyword>
<dbReference type="PANTHER" id="PTHR28259">
    <property type="entry name" value="FLUORIDE EXPORT PROTEIN 1-RELATED"/>
    <property type="match status" value="1"/>
</dbReference>
<comment type="function">
    <text evidence="9 10">Fluoride-specific ion channel. Important for reducing fluoride concentration in the cell, thus reducing its toxicity.</text>
</comment>
<dbReference type="AlphaFoldDB" id="A0A6G8FJ11"/>
<keyword evidence="10" id="KW-0915">Sodium</keyword>
<keyword evidence="10" id="KW-0479">Metal-binding</keyword>
<dbReference type="GO" id="GO:0140114">
    <property type="term" value="P:cellular detoxification of fluoride"/>
    <property type="evidence" value="ECO:0007669"/>
    <property type="project" value="UniProtKB-UniRule"/>
</dbReference>
<evidence type="ECO:0000256" key="4">
    <source>
        <dbReference type="ARBA" id="ARBA00022989"/>
    </source>
</evidence>
<keyword evidence="6 10" id="KW-0407">Ion channel</keyword>
<keyword evidence="4 10" id="KW-1133">Transmembrane helix</keyword>
<feature type="transmembrane region" description="Helical" evidence="10">
    <location>
        <begin position="54"/>
        <end position="75"/>
    </location>
</feature>
<keyword evidence="10" id="KW-0406">Ion transport</keyword>